<dbReference type="AlphaFoldDB" id="A0A1M5I964"/>
<sequence>MSSLSYNCKAQGATEYINFYNVITPKLNSIASNKAQFYGQNFSNFYSELQNKNMGIAVFNYEAKTDPGTKYYVLTLIFTEINIWSLAMKNSFQYPMVAITFENEIPKQIDDIAKSNHLKWNDSIAQFFADMKIEKIEFIGINGYDSADRSLK</sequence>
<reference evidence="2" key="1">
    <citation type="submission" date="2016-11" db="EMBL/GenBank/DDBJ databases">
        <authorList>
            <person name="Varghese N."/>
            <person name="Submissions S."/>
        </authorList>
    </citation>
    <scope>NUCLEOTIDE SEQUENCE [LARGE SCALE GENOMIC DNA]</scope>
    <source>
        <strain evidence="2">YR203</strain>
    </source>
</reference>
<gene>
    <name evidence="1" type="ORF">SAMN02787073_3789</name>
</gene>
<protein>
    <submittedName>
        <fullName evidence="1">Uncharacterized protein</fullName>
    </submittedName>
</protein>
<dbReference type="EMBL" id="FQVE01000005">
    <property type="protein sequence ID" value="SHG24914.1"/>
    <property type="molecule type" value="Genomic_DNA"/>
</dbReference>
<name>A0A1M5I964_9FLAO</name>
<organism evidence="1 2">
    <name type="scientific">Chryseobacterium vrystaatense</name>
    <dbReference type="NCBI Taxonomy" id="307480"/>
    <lineage>
        <taxon>Bacteria</taxon>
        <taxon>Pseudomonadati</taxon>
        <taxon>Bacteroidota</taxon>
        <taxon>Flavobacteriia</taxon>
        <taxon>Flavobacteriales</taxon>
        <taxon>Weeksellaceae</taxon>
        <taxon>Chryseobacterium group</taxon>
        <taxon>Chryseobacterium</taxon>
    </lineage>
</organism>
<accession>A0A1M5I964</accession>
<evidence type="ECO:0000313" key="2">
    <source>
        <dbReference type="Proteomes" id="UP000184108"/>
    </source>
</evidence>
<proteinExistence type="predicted"/>
<evidence type="ECO:0000313" key="1">
    <source>
        <dbReference type="EMBL" id="SHG24914.1"/>
    </source>
</evidence>
<dbReference type="Proteomes" id="UP000184108">
    <property type="component" value="Unassembled WGS sequence"/>
</dbReference>